<keyword evidence="2" id="KW-1185">Reference proteome</keyword>
<evidence type="ECO:0000313" key="1">
    <source>
        <dbReference type="EMBL" id="KAI8002169.1"/>
    </source>
</evidence>
<name>A0ACC0GNI7_9ERIC</name>
<sequence length="509" mass="58841">MHSILRSLRRRSHHHHHRENHRTLVDVAAIKWVGDRGLDHAVEREKDLRPMLQLKNLIKSEPSKSLPLSIISQNRESLGIPTRPIDFIRKYPSVFEEFQPGGLGIHPHVKLTPEILGLDSEEQLIHQSHSFKQELADRLLKLLMLAQINKIPLHIIDSLKWDLGLPQDYIQTLVPEFPDYFQVTGDGDSNHSSLELVCWSSELAVSVMEKKAMKTGYEKGMPISFPLQYSRGFEIDKKFKKWIDQWQKLPYISPYENALHLFSAKSDEADKWAVGVLYEILCLLVPKKTDRENVLCLGEYLGLRSRFKRALLHHPGIFYLSSKIGMHTVVLRDGYKRNLLIENHTLMDMRYKYIHLMHSVKEHKKPKSVQGGSTQQQKPTHDSKGEGQEDEQDEELHELSDSEIDDVSEDAYDEEEVEDEIKKFSRVNAGGNRDQTRRNPEFRAKRSLKTSVGNSFDRRYPNNTRKTEPTEVSRRTVMQGRGSDRGRSPGRSEFSRNRGRSNLDSRTSA</sequence>
<protein>
    <submittedName>
        <fullName evidence="1">Uncharacterized protein</fullName>
    </submittedName>
</protein>
<organism evidence="1 2">
    <name type="scientific">Camellia lanceoleosa</name>
    <dbReference type="NCBI Taxonomy" id="1840588"/>
    <lineage>
        <taxon>Eukaryota</taxon>
        <taxon>Viridiplantae</taxon>
        <taxon>Streptophyta</taxon>
        <taxon>Embryophyta</taxon>
        <taxon>Tracheophyta</taxon>
        <taxon>Spermatophyta</taxon>
        <taxon>Magnoliopsida</taxon>
        <taxon>eudicotyledons</taxon>
        <taxon>Gunneridae</taxon>
        <taxon>Pentapetalae</taxon>
        <taxon>asterids</taxon>
        <taxon>Ericales</taxon>
        <taxon>Theaceae</taxon>
        <taxon>Camellia</taxon>
    </lineage>
</organism>
<proteinExistence type="predicted"/>
<evidence type="ECO:0000313" key="2">
    <source>
        <dbReference type="Proteomes" id="UP001060215"/>
    </source>
</evidence>
<dbReference type="EMBL" id="CM045766">
    <property type="protein sequence ID" value="KAI8002169.1"/>
    <property type="molecule type" value="Genomic_DNA"/>
</dbReference>
<dbReference type="Proteomes" id="UP001060215">
    <property type="component" value="Chromosome 9"/>
</dbReference>
<reference evidence="1 2" key="1">
    <citation type="journal article" date="2022" name="Plant J.">
        <title>Chromosome-level genome of Camellia lanceoleosa provides a valuable resource for understanding genome evolution and self-incompatibility.</title>
        <authorList>
            <person name="Gong W."/>
            <person name="Xiao S."/>
            <person name="Wang L."/>
            <person name="Liao Z."/>
            <person name="Chang Y."/>
            <person name="Mo W."/>
            <person name="Hu G."/>
            <person name="Li W."/>
            <person name="Zhao G."/>
            <person name="Zhu H."/>
            <person name="Hu X."/>
            <person name="Ji K."/>
            <person name="Xiang X."/>
            <person name="Song Q."/>
            <person name="Yuan D."/>
            <person name="Jin S."/>
            <person name="Zhang L."/>
        </authorList>
    </citation>
    <scope>NUCLEOTIDE SEQUENCE [LARGE SCALE GENOMIC DNA]</scope>
    <source>
        <strain evidence="1">SQ_2022a</strain>
    </source>
</reference>
<accession>A0ACC0GNI7</accession>
<comment type="caution">
    <text evidence="1">The sequence shown here is derived from an EMBL/GenBank/DDBJ whole genome shotgun (WGS) entry which is preliminary data.</text>
</comment>
<gene>
    <name evidence="1" type="ORF">LOK49_LG08G01738</name>
</gene>